<comment type="caution">
    <text evidence="2">The sequence shown here is derived from an EMBL/GenBank/DDBJ whole genome shotgun (WGS) entry which is preliminary data.</text>
</comment>
<keyword evidence="3" id="KW-1185">Reference proteome</keyword>
<dbReference type="AlphaFoldDB" id="A0AAV6K189"/>
<sequence>MNPMESTTRRRKNSSGDKFSFPSIIPIPTTQDSDQFEFGCVTPGSPNSPADHLFSNGRLLPHPFPVLQPPANLHSFTRSTSRTSSVSSKDSLMSSRCNSTSSRSSNSSGSCSTTTSARTSISTDAVEKKSAVPLDQAKFGGKVGGSKCHEKSGQGVLGKKQVLYVNGSSRRWGLIPAAPVVSHQVPRRRKGGEIVVKKKVKVRRGGGMGFGRRFLRWFVTACKECHAIKPLRGADVNMELQRSS</sequence>
<dbReference type="EMBL" id="JACTNZ010000006">
    <property type="protein sequence ID" value="KAG5546202.1"/>
    <property type="molecule type" value="Genomic_DNA"/>
</dbReference>
<name>A0AAV6K189_9ERIC</name>
<dbReference type="GO" id="GO:0019210">
    <property type="term" value="F:kinase inhibitor activity"/>
    <property type="evidence" value="ECO:0007669"/>
    <property type="project" value="InterPro"/>
</dbReference>
<dbReference type="InterPro" id="IPR039620">
    <property type="entry name" value="BKI1/MAKR1/3/4"/>
</dbReference>
<dbReference type="PANTHER" id="PTHR33312:SF35">
    <property type="entry name" value="TPRXL"/>
    <property type="match status" value="1"/>
</dbReference>
<proteinExistence type="predicted"/>
<evidence type="ECO:0000256" key="1">
    <source>
        <dbReference type="SAM" id="MobiDB-lite"/>
    </source>
</evidence>
<dbReference type="PANTHER" id="PTHR33312">
    <property type="entry name" value="MEMBRANE-ASSOCIATED KINASE REGULATOR 4-RELATED"/>
    <property type="match status" value="1"/>
</dbReference>
<reference evidence="2 3" key="1">
    <citation type="submission" date="2020-08" db="EMBL/GenBank/DDBJ databases">
        <title>Plant Genome Project.</title>
        <authorList>
            <person name="Zhang R.-G."/>
        </authorList>
    </citation>
    <scope>NUCLEOTIDE SEQUENCE [LARGE SCALE GENOMIC DNA]</scope>
    <source>
        <strain evidence="2">WSP0</strain>
        <tissue evidence="2">Leaf</tissue>
    </source>
</reference>
<dbReference type="GO" id="GO:0005886">
    <property type="term" value="C:plasma membrane"/>
    <property type="evidence" value="ECO:0007669"/>
    <property type="project" value="InterPro"/>
</dbReference>
<gene>
    <name evidence="2" type="ORF">RHGRI_018396</name>
</gene>
<accession>A0AAV6K189</accession>
<organism evidence="2 3">
    <name type="scientific">Rhododendron griersonianum</name>
    <dbReference type="NCBI Taxonomy" id="479676"/>
    <lineage>
        <taxon>Eukaryota</taxon>
        <taxon>Viridiplantae</taxon>
        <taxon>Streptophyta</taxon>
        <taxon>Embryophyta</taxon>
        <taxon>Tracheophyta</taxon>
        <taxon>Spermatophyta</taxon>
        <taxon>Magnoliopsida</taxon>
        <taxon>eudicotyledons</taxon>
        <taxon>Gunneridae</taxon>
        <taxon>Pentapetalae</taxon>
        <taxon>asterids</taxon>
        <taxon>Ericales</taxon>
        <taxon>Ericaceae</taxon>
        <taxon>Ericoideae</taxon>
        <taxon>Rhodoreae</taxon>
        <taxon>Rhododendron</taxon>
    </lineage>
</organism>
<feature type="compositionally biased region" description="Low complexity" evidence="1">
    <location>
        <begin position="75"/>
        <end position="123"/>
    </location>
</feature>
<evidence type="ECO:0000313" key="2">
    <source>
        <dbReference type="EMBL" id="KAG5546202.1"/>
    </source>
</evidence>
<evidence type="ECO:0000313" key="3">
    <source>
        <dbReference type="Proteomes" id="UP000823749"/>
    </source>
</evidence>
<feature type="region of interest" description="Disordered" evidence="1">
    <location>
        <begin position="71"/>
        <end position="124"/>
    </location>
</feature>
<feature type="region of interest" description="Disordered" evidence="1">
    <location>
        <begin position="1"/>
        <end position="44"/>
    </location>
</feature>
<protein>
    <submittedName>
        <fullName evidence="2">Uncharacterized protein</fullName>
    </submittedName>
</protein>
<dbReference type="Proteomes" id="UP000823749">
    <property type="component" value="Chromosome 6"/>
</dbReference>